<keyword evidence="4" id="KW-1185">Reference proteome</keyword>
<sequence length="122" mass="13091">MTTLLFCHSGLLLVSSGRPSSVDCPHNTAAFHFFFDTSSIVVTQDLVISGHPAPSTLTLLLLLCCFLCLPPVSLLVFYPFCTPPPGPCSLLSPPYHPPSHTLSPSRSFTLTAATVAQHRHCS</sequence>
<reference evidence="3" key="1">
    <citation type="submission" date="2023-03" db="EMBL/GenBank/DDBJ databases">
        <title>Massive genome expansion in bonnet fungi (Mycena s.s.) driven by repeated elements and novel gene families across ecological guilds.</title>
        <authorList>
            <consortium name="Lawrence Berkeley National Laboratory"/>
            <person name="Harder C.B."/>
            <person name="Miyauchi S."/>
            <person name="Viragh M."/>
            <person name="Kuo A."/>
            <person name="Thoen E."/>
            <person name="Andreopoulos B."/>
            <person name="Lu D."/>
            <person name="Skrede I."/>
            <person name="Drula E."/>
            <person name="Henrissat B."/>
            <person name="Morin E."/>
            <person name="Kohler A."/>
            <person name="Barry K."/>
            <person name="LaButti K."/>
            <person name="Morin E."/>
            <person name="Salamov A."/>
            <person name="Lipzen A."/>
            <person name="Mereny Z."/>
            <person name="Hegedus B."/>
            <person name="Baldrian P."/>
            <person name="Stursova M."/>
            <person name="Weitz H."/>
            <person name="Taylor A."/>
            <person name="Grigoriev I.V."/>
            <person name="Nagy L.G."/>
            <person name="Martin F."/>
            <person name="Kauserud H."/>
        </authorList>
    </citation>
    <scope>NUCLEOTIDE SEQUENCE</scope>
    <source>
        <strain evidence="3">CBHHK182m</strain>
    </source>
</reference>
<keyword evidence="1" id="KW-1133">Transmembrane helix</keyword>
<gene>
    <name evidence="3" type="ORF">B0H16DRAFT_901597</name>
</gene>
<keyword evidence="1" id="KW-0472">Membrane</keyword>
<accession>A0AAD7ITA7</accession>
<name>A0AAD7ITA7_9AGAR</name>
<feature type="chain" id="PRO_5042116749" evidence="2">
    <location>
        <begin position="18"/>
        <end position="122"/>
    </location>
</feature>
<feature type="transmembrane region" description="Helical" evidence="1">
    <location>
        <begin position="59"/>
        <end position="80"/>
    </location>
</feature>
<dbReference type="Proteomes" id="UP001215598">
    <property type="component" value="Unassembled WGS sequence"/>
</dbReference>
<feature type="signal peptide" evidence="2">
    <location>
        <begin position="1"/>
        <end position="17"/>
    </location>
</feature>
<dbReference type="EMBL" id="JARKIB010000072">
    <property type="protein sequence ID" value="KAJ7748620.1"/>
    <property type="molecule type" value="Genomic_DNA"/>
</dbReference>
<comment type="caution">
    <text evidence="3">The sequence shown here is derived from an EMBL/GenBank/DDBJ whole genome shotgun (WGS) entry which is preliminary data.</text>
</comment>
<protein>
    <submittedName>
        <fullName evidence="3">Uncharacterized protein</fullName>
    </submittedName>
</protein>
<evidence type="ECO:0000256" key="2">
    <source>
        <dbReference type="SAM" id="SignalP"/>
    </source>
</evidence>
<keyword evidence="2" id="KW-0732">Signal</keyword>
<evidence type="ECO:0000313" key="4">
    <source>
        <dbReference type="Proteomes" id="UP001215598"/>
    </source>
</evidence>
<proteinExistence type="predicted"/>
<dbReference type="AlphaFoldDB" id="A0AAD7ITA7"/>
<evidence type="ECO:0000313" key="3">
    <source>
        <dbReference type="EMBL" id="KAJ7748620.1"/>
    </source>
</evidence>
<evidence type="ECO:0000256" key="1">
    <source>
        <dbReference type="SAM" id="Phobius"/>
    </source>
</evidence>
<keyword evidence="1" id="KW-0812">Transmembrane</keyword>
<organism evidence="3 4">
    <name type="scientific">Mycena metata</name>
    <dbReference type="NCBI Taxonomy" id="1033252"/>
    <lineage>
        <taxon>Eukaryota</taxon>
        <taxon>Fungi</taxon>
        <taxon>Dikarya</taxon>
        <taxon>Basidiomycota</taxon>
        <taxon>Agaricomycotina</taxon>
        <taxon>Agaricomycetes</taxon>
        <taxon>Agaricomycetidae</taxon>
        <taxon>Agaricales</taxon>
        <taxon>Marasmiineae</taxon>
        <taxon>Mycenaceae</taxon>
        <taxon>Mycena</taxon>
    </lineage>
</organism>